<evidence type="ECO:0000313" key="2">
    <source>
        <dbReference type="EMBL" id="CAI8011103.1"/>
    </source>
</evidence>
<evidence type="ECO:0000256" key="1">
    <source>
        <dbReference type="SAM" id="SignalP"/>
    </source>
</evidence>
<name>A0AA35RI17_GEOBA</name>
<feature type="signal peptide" evidence="1">
    <location>
        <begin position="1"/>
        <end position="22"/>
    </location>
</feature>
<reference evidence="2" key="1">
    <citation type="submission" date="2023-03" db="EMBL/GenBank/DDBJ databases">
        <authorList>
            <person name="Steffen K."/>
            <person name="Cardenas P."/>
        </authorList>
    </citation>
    <scope>NUCLEOTIDE SEQUENCE</scope>
</reference>
<evidence type="ECO:0000313" key="3">
    <source>
        <dbReference type="Proteomes" id="UP001174909"/>
    </source>
</evidence>
<comment type="caution">
    <text evidence="2">The sequence shown here is derived from an EMBL/GenBank/DDBJ whole genome shotgun (WGS) entry which is preliminary data.</text>
</comment>
<dbReference type="PROSITE" id="PS51257">
    <property type="entry name" value="PROKAR_LIPOPROTEIN"/>
    <property type="match status" value="1"/>
</dbReference>
<dbReference type="AlphaFoldDB" id="A0AA35RI17"/>
<protein>
    <submittedName>
        <fullName evidence="2">Uncharacterized protein</fullName>
    </submittedName>
</protein>
<keyword evidence="3" id="KW-1185">Reference proteome</keyword>
<feature type="chain" id="PRO_5041375630" evidence="1">
    <location>
        <begin position="23"/>
        <end position="276"/>
    </location>
</feature>
<proteinExistence type="predicted"/>
<organism evidence="2 3">
    <name type="scientific">Geodia barretti</name>
    <name type="common">Barrett's horny sponge</name>
    <dbReference type="NCBI Taxonomy" id="519541"/>
    <lineage>
        <taxon>Eukaryota</taxon>
        <taxon>Metazoa</taxon>
        <taxon>Porifera</taxon>
        <taxon>Demospongiae</taxon>
        <taxon>Heteroscleromorpha</taxon>
        <taxon>Tetractinellida</taxon>
        <taxon>Astrophorina</taxon>
        <taxon>Geodiidae</taxon>
        <taxon>Geodia</taxon>
    </lineage>
</organism>
<accession>A0AA35RI17</accession>
<gene>
    <name evidence="2" type="ORF">GBAR_LOCUS7228</name>
</gene>
<dbReference type="Proteomes" id="UP001174909">
    <property type="component" value="Unassembled WGS sequence"/>
</dbReference>
<keyword evidence="1" id="KW-0732">Signal</keyword>
<dbReference type="EMBL" id="CASHTH010001080">
    <property type="protein sequence ID" value="CAI8011103.1"/>
    <property type="molecule type" value="Genomic_DNA"/>
</dbReference>
<sequence length="276" mass="32584">MMYRKFLGIFALIITISILAGCAPKPQIEIYMEPVAGREHAQIDVQTGSISVEQHGVQITLEPLNEVELFELTEDARINPYIGIDRWGNVEPLYTVFGIHIENRSNSRVIVDSTAILVDLNGEQYAALPYDYFKELYENVRPRTVAFYDPGYRYRYPYPRSYYRSPYRYYYQHPYNYRLGYRYHHRYPYTPYRMYDYYPDPAAANHERLVARETVFDGGRLFSGAQREGLLVFDRLDIGVTDVKVILPEVLIINKKKQRSKFDFVFDFRQVVNVKE</sequence>